<dbReference type="AlphaFoldDB" id="A0A4Y2DKS5"/>
<dbReference type="OrthoDB" id="6436996at2759"/>
<organism evidence="1 2">
    <name type="scientific">Araneus ventricosus</name>
    <name type="common">Orbweaver spider</name>
    <name type="synonym">Epeira ventricosa</name>
    <dbReference type="NCBI Taxonomy" id="182803"/>
    <lineage>
        <taxon>Eukaryota</taxon>
        <taxon>Metazoa</taxon>
        <taxon>Ecdysozoa</taxon>
        <taxon>Arthropoda</taxon>
        <taxon>Chelicerata</taxon>
        <taxon>Arachnida</taxon>
        <taxon>Araneae</taxon>
        <taxon>Araneomorphae</taxon>
        <taxon>Entelegynae</taxon>
        <taxon>Araneoidea</taxon>
        <taxon>Araneidae</taxon>
        <taxon>Araneus</taxon>
    </lineage>
</organism>
<evidence type="ECO:0000313" key="2">
    <source>
        <dbReference type="Proteomes" id="UP000499080"/>
    </source>
</evidence>
<proteinExistence type="predicted"/>
<name>A0A4Y2DKS5_ARAVE</name>
<dbReference type="EMBL" id="BGPR01000374">
    <property type="protein sequence ID" value="GBM16448.1"/>
    <property type="molecule type" value="Genomic_DNA"/>
</dbReference>
<keyword evidence="2" id="KW-1185">Reference proteome</keyword>
<dbReference type="Proteomes" id="UP000499080">
    <property type="component" value="Unassembled WGS sequence"/>
</dbReference>
<sequence>MSLLESLRSSSIRNPFIKEVKDLRRHLLSRGARILFSCVPSHVGITGNELADKSEKSATEFLTRPIVYADVRSTVNQWCHYKWQEKWNMETNNKLHVIKPVLSQWVTKRNRRCDVMLTLHNGHTRLKHRYLLFAESPPTCSHCGDILTVKHILTDCVALNRHRLRYFRSSSFNLLFLLTEIPHFNLFVYLKDIGVFHDI</sequence>
<gene>
    <name evidence="1" type="ORF">AVEN_94938_1</name>
</gene>
<evidence type="ECO:0000313" key="1">
    <source>
        <dbReference type="EMBL" id="GBM16448.1"/>
    </source>
</evidence>
<comment type="caution">
    <text evidence="1">The sequence shown here is derived from an EMBL/GenBank/DDBJ whole genome shotgun (WGS) entry which is preliminary data.</text>
</comment>
<accession>A0A4Y2DKS5</accession>
<reference evidence="1 2" key="1">
    <citation type="journal article" date="2019" name="Sci. Rep.">
        <title>Orb-weaving spider Araneus ventricosus genome elucidates the spidroin gene catalogue.</title>
        <authorList>
            <person name="Kono N."/>
            <person name="Nakamura H."/>
            <person name="Ohtoshi R."/>
            <person name="Moran D.A.P."/>
            <person name="Shinohara A."/>
            <person name="Yoshida Y."/>
            <person name="Fujiwara M."/>
            <person name="Mori M."/>
            <person name="Tomita M."/>
            <person name="Arakawa K."/>
        </authorList>
    </citation>
    <scope>NUCLEOTIDE SEQUENCE [LARGE SCALE GENOMIC DNA]</scope>
</reference>
<protein>
    <submittedName>
        <fullName evidence="1">Uncharacterized protein</fullName>
    </submittedName>
</protein>